<evidence type="ECO:0000313" key="2">
    <source>
        <dbReference type="EMBL" id="GFS79275.1"/>
    </source>
</evidence>
<proteinExistence type="predicted"/>
<evidence type="ECO:0000313" key="3">
    <source>
        <dbReference type="Proteomes" id="UP000887013"/>
    </source>
</evidence>
<organism evidence="2 3">
    <name type="scientific">Nephila pilipes</name>
    <name type="common">Giant wood spider</name>
    <name type="synonym">Nephila maculata</name>
    <dbReference type="NCBI Taxonomy" id="299642"/>
    <lineage>
        <taxon>Eukaryota</taxon>
        <taxon>Metazoa</taxon>
        <taxon>Ecdysozoa</taxon>
        <taxon>Arthropoda</taxon>
        <taxon>Chelicerata</taxon>
        <taxon>Arachnida</taxon>
        <taxon>Araneae</taxon>
        <taxon>Araneomorphae</taxon>
        <taxon>Entelegynae</taxon>
        <taxon>Araneoidea</taxon>
        <taxon>Nephilidae</taxon>
        <taxon>Nephila</taxon>
    </lineage>
</organism>
<protein>
    <submittedName>
        <fullName evidence="2">Uncharacterized protein</fullName>
    </submittedName>
</protein>
<evidence type="ECO:0000256" key="1">
    <source>
        <dbReference type="SAM" id="MobiDB-lite"/>
    </source>
</evidence>
<accession>A0A8X6MV09</accession>
<keyword evidence="3" id="KW-1185">Reference proteome</keyword>
<comment type="caution">
    <text evidence="2">The sequence shown here is derived from an EMBL/GenBank/DDBJ whole genome shotgun (WGS) entry which is preliminary data.</text>
</comment>
<sequence>MIQSTVFDEGYIPKKEKITDLSKNVASEDFVSISGFKNWNKNREVRDMKPKMPLATKLMKKSKQRPRQIITPKNKDSSGRESLENRIVNAGFNLK</sequence>
<dbReference type="Proteomes" id="UP000887013">
    <property type="component" value="Unassembled WGS sequence"/>
</dbReference>
<name>A0A8X6MV09_NEPPI</name>
<dbReference type="AlphaFoldDB" id="A0A8X6MV09"/>
<dbReference type="EMBL" id="BMAW01097367">
    <property type="protein sequence ID" value="GFS79275.1"/>
    <property type="molecule type" value="Genomic_DNA"/>
</dbReference>
<dbReference type="OrthoDB" id="10491867at2759"/>
<feature type="region of interest" description="Disordered" evidence="1">
    <location>
        <begin position="57"/>
        <end position="84"/>
    </location>
</feature>
<reference evidence="2" key="1">
    <citation type="submission" date="2020-08" db="EMBL/GenBank/DDBJ databases">
        <title>Multicomponent nature underlies the extraordinary mechanical properties of spider dragline silk.</title>
        <authorList>
            <person name="Kono N."/>
            <person name="Nakamura H."/>
            <person name="Mori M."/>
            <person name="Yoshida Y."/>
            <person name="Ohtoshi R."/>
            <person name="Malay A.D."/>
            <person name="Moran D.A.P."/>
            <person name="Tomita M."/>
            <person name="Numata K."/>
            <person name="Arakawa K."/>
        </authorList>
    </citation>
    <scope>NUCLEOTIDE SEQUENCE</scope>
</reference>
<feature type="compositionally biased region" description="Basic and acidic residues" evidence="1">
    <location>
        <begin position="73"/>
        <end position="84"/>
    </location>
</feature>
<gene>
    <name evidence="2" type="ORF">NPIL_295111</name>
</gene>